<comment type="caution">
    <text evidence="7">The sequence shown here is derived from an EMBL/GenBank/DDBJ whole genome shotgun (WGS) entry which is preliminary data.</text>
</comment>
<dbReference type="Proteomes" id="UP000318582">
    <property type="component" value="Unassembled WGS sequence"/>
</dbReference>
<dbReference type="PANTHER" id="PTHR33572:SF3">
    <property type="entry name" value="VELVET COMPLEX SUBUNIT B"/>
    <property type="match status" value="1"/>
</dbReference>
<dbReference type="Pfam" id="PF11754">
    <property type="entry name" value="Velvet"/>
    <property type="match status" value="2"/>
</dbReference>
<comment type="subcellular location">
    <subcellularLocation>
        <location evidence="1">Nucleus</location>
    </subcellularLocation>
</comment>
<proteinExistence type="predicted"/>
<protein>
    <recommendedName>
        <fullName evidence="6">Velvet domain-containing protein</fullName>
    </recommendedName>
</protein>
<keyword evidence="4" id="KW-0539">Nucleus</keyword>
<dbReference type="EMBL" id="QEAQ01000003">
    <property type="protein sequence ID" value="TPX62400.1"/>
    <property type="molecule type" value="Genomic_DNA"/>
</dbReference>
<dbReference type="STRING" id="109895.A0A507EGT8"/>
<feature type="region of interest" description="Disordered" evidence="5">
    <location>
        <begin position="87"/>
        <end position="107"/>
    </location>
</feature>
<feature type="compositionally biased region" description="Polar residues" evidence="5">
    <location>
        <begin position="1"/>
        <end position="11"/>
    </location>
</feature>
<evidence type="ECO:0000256" key="2">
    <source>
        <dbReference type="ARBA" id="ARBA00023015"/>
    </source>
</evidence>
<reference evidence="7 8" key="1">
    <citation type="journal article" date="2019" name="Sci. Rep.">
        <title>Comparative genomics of chytrid fungi reveal insights into the obligate biotrophic and pathogenic lifestyle of Synchytrium endobioticum.</title>
        <authorList>
            <person name="van de Vossenberg B.T.L.H."/>
            <person name="Warris S."/>
            <person name="Nguyen H.D.T."/>
            <person name="van Gent-Pelzer M.P.E."/>
            <person name="Joly D.L."/>
            <person name="van de Geest H.C."/>
            <person name="Bonants P.J.M."/>
            <person name="Smith D.S."/>
            <person name="Levesque C.A."/>
            <person name="van der Lee T.A.J."/>
        </authorList>
    </citation>
    <scope>NUCLEOTIDE SEQUENCE [LARGE SCALE GENOMIC DNA]</scope>
    <source>
        <strain evidence="7 8">CBS 809.83</strain>
    </source>
</reference>
<feature type="domain" description="Velvet" evidence="6">
    <location>
        <begin position="198"/>
        <end position="398"/>
    </location>
</feature>
<gene>
    <name evidence="7" type="ORF">PhCBS80983_g00581</name>
</gene>
<accession>A0A507EGT8</accession>
<feature type="region of interest" description="Disordered" evidence="5">
    <location>
        <begin position="1"/>
        <end position="40"/>
    </location>
</feature>
<dbReference type="PANTHER" id="PTHR33572">
    <property type="entry name" value="SPORE DEVELOPMENT REGULATOR VOSA"/>
    <property type="match status" value="1"/>
</dbReference>
<dbReference type="InterPro" id="IPR038491">
    <property type="entry name" value="Velvet_dom_sf"/>
</dbReference>
<evidence type="ECO:0000256" key="3">
    <source>
        <dbReference type="ARBA" id="ARBA00023163"/>
    </source>
</evidence>
<evidence type="ECO:0000313" key="8">
    <source>
        <dbReference type="Proteomes" id="UP000318582"/>
    </source>
</evidence>
<evidence type="ECO:0000313" key="7">
    <source>
        <dbReference type="EMBL" id="TPX62400.1"/>
    </source>
</evidence>
<dbReference type="InterPro" id="IPR021740">
    <property type="entry name" value="Velvet"/>
</dbReference>
<sequence length="441" mass="48042">MPGDNSFPTDTADTENPADSPPQSRRRGFVPFQRGAHSADQNFPHHAINELSSHRQPPHGVSYGAINPYNTLSSVPQSLPHQTYQQLSSLPSSGHSIPRMRGDLSSRASGRIRATSGMRYMDSSIESAASSPYHGMGGGNMTASAPLPQEQGQMHLNQALQFPQQSRSFGGNIRQEEAPTPPVVDRSTMFARQMNEESSDIRYELVVIQQPLRARMCGFGGRGRRLVDPPPIVQLVARHLPSNRVIDQSVTDPPLLVLHALLYDAEAKSPNMIIETPRGKHATSGYMNALTGCLVSSAYSLSNLNGRQGVFFLFGDLSVRVEGRFSFVFKLCSIASAESSIAPGVPPKHLISTDVTSVITQTHTDPFPVYTAKEFPGMLESTPLTRCFSRQGVRLPIRGERRRNLRKLEADSIADDNPNAEQVVEEANTMDAGMGQAAGAQ</sequence>
<name>A0A507EGT8_9FUNG</name>
<evidence type="ECO:0000256" key="4">
    <source>
        <dbReference type="ARBA" id="ARBA00023242"/>
    </source>
</evidence>
<dbReference type="Gene3D" id="2.60.40.3960">
    <property type="entry name" value="Velvet domain"/>
    <property type="match status" value="1"/>
</dbReference>
<evidence type="ECO:0000256" key="1">
    <source>
        <dbReference type="ARBA" id="ARBA00004123"/>
    </source>
</evidence>
<evidence type="ECO:0000256" key="5">
    <source>
        <dbReference type="SAM" id="MobiDB-lite"/>
    </source>
</evidence>
<dbReference type="AlphaFoldDB" id="A0A507EGT8"/>
<organism evidence="7 8">
    <name type="scientific">Powellomyces hirtus</name>
    <dbReference type="NCBI Taxonomy" id="109895"/>
    <lineage>
        <taxon>Eukaryota</taxon>
        <taxon>Fungi</taxon>
        <taxon>Fungi incertae sedis</taxon>
        <taxon>Chytridiomycota</taxon>
        <taxon>Chytridiomycota incertae sedis</taxon>
        <taxon>Chytridiomycetes</taxon>
        <taxon>Spizellomycetales</taxon>
        <taxon>Powellomycetaceae</taxon>
        <taxon>Powellomyces</taxon>
    </lineage>
</organism>
<dbReference type="InterPro" id="IPR037525">
    <property type="entry name" value="Velvet_dom"/>
</dbReference>
<keyword evidence="3" id="KW-0804">Transcription</keyword>
<dbReference type="PROSITE" id="PS51821">
    <property type="entry name" value="VELVET"/>
    <property type="match status" value="1"/>
</dbReference>
<keyword evidence="2" id="KW-0805">Transcription regulation</keyword>
<evidence type="ECO:0000259" key="6">
    <source>
        <dbReference type="PROSITE" id="PS51821"/>
    </source>
</evidence>
<keyword evidence="8" id="KW-1185">Reference proteome</keyword>
<dbReference type="GO" id="GO:0005634">
    <property type="term" value="C:nucleus"/>
    <property type="evidence" value="ECO:0007669"/>
    <property type="project" value="UniProtKB-SubCell"/>
</dbReference>